<accession>A0AAD8Y9N4</accession>
<reference evidence="3" key="1">
    <citation type="submission" date="2023-06" db="EMBL/GenBank/DDBJ databases">
        <title>Survivors Of The Sea: Transcriptome response of Skeletonema marinoi to long-term dormancy.</title>
        <authorList>
            <person name="Pinder M.I.M."/>
            <person name="Kourtchenko O."/>
            <person name="Robertson E.K."/>
            <person name="Larsson T."/>
            <person name="Maumus F."/>
            <person name="Osuna-Cruz C.M."/>
            <person name="Vancaester E."/>
            <person name="Stenow R."/>
            <person name="Vandepoele K."/>
            <person name="Ploug H."/>
            <person name="Bruchert V."/>
            <person name="Godhe A."/>
            <person name="Topel M."/>
        </authorList>
    </citation>
    <scope>NUCLEOTIDE SEQUENCE</scope>
    <source>
        <strain evidence="3">R05AC</strain>
    </source>
</reference>
<evidence type="ECO:0000256" key="2">
    <source>
        <dbReference type="SAM" id="Phobius"/>
    </source>
</evidence>
<evidence type="ECO:0000313" key="3">
    <source>
        <dbReference type="EMBL" id="KAK1741604.1"/>
    </source>
</evidence>
<keyword evidence="4" id="KW-1185">Reference proteome</keyword>
<dbReference type="InterPro" id="IPR036259">
    <property type="entry name" value="MFS_trans_sf"/>
</dbReference>
<feature type="transmembrane region" description="Helical" evidence="2">
    <location>
        <begin position="296"/>
        <end position="314"/>
    </location>
</feature>
<proteinExistence type="predicted"/>
<keyword evidence="2" id="KW-1133">Transmembrane helix</keyword>
<protein>
    <submittedName>
        <fullName evidence="3">Uncharacterized protein</fullName>
    </submittedName>
</protein>
<dbReference type="Gene3D" id="1.20.1250.20">
    <property type="entry name" value="MFS general substrate transporter like domains"/>
    <property type="match status" value="1"/>
</dbReference>
<evidence type="ECO:0000313" key="4">
    <source>
        <dbReference type="Proteomes" id="UP001224775"/>
    </source>
</evidence>
<feature type="transmembrane region" description="Helical" evidence="2">
    <location>
        <begin position="52"/>
        <end position="79"/>
    </location>
</feature>
<evidence type="ECO:0000256" key="1">
    <source>
        <dbReference type="SAM" id="MobiDB-lite"/>
    </source>
</evidence>
<sequence length="340" mass="37257">MKPTIRMSRHDPSGPMSARWGASPPIAAKTLYGVYAAKQFDPIHQADQLESFFVIFTGVEFLGSFVGALISIVIADLLVDPHPQICARKVNETDLWADPSCALVEDLKALLPAPGFSKTKESKGGSIPDAAVDSMVQIILLFPVFLLIMPLNVAFTQAIVVNITTCAYMTGVGPLKGPLLVSTSLLFIGLWAFMIKRFLSPFLQKKQSTLIKKIFSGLFGTFMSGGVAFHISAMNEIAFTVAPAELKMLGTATYHAFRLPNIIGAILYNACSHWFRDPDGNKIRSIQQYVNANSVYFTYLMLGLCMFNALVMLLPPVKRWISRVEENSIANNEARAQDGA</sequence>
<dbReference type="Proteomes" id="UP001224775">
    <property type="component" value="Unassembled WGS sequence"/>
</dbReference>
<dbReference type="EMBL" id="JATAAI010000013">
    <property type="protein sequence ID" value="KAK1741604.1"/>
    <property type="molecule type" value="Genomic_DNA"/>
</dbReference>
<comment type="caution">
    <text evidence="3">The sequence shown here is derived from an EMBL/GenBank/DDBJ whole genome shotgun (WGS) entry which is preliminary data.</text>
</comment>
<feature type="region of interest" description="Disordered" evidence="1">
    <location>
        <begin position="1"/>
        <end position="21"/>
    </location>
</feature>
<organism evidence="3 4">
    <name type="scientific">Skeletonema marinoi</name>
    <dbReference type="NCBI Taxonomy" id="267567"/>
    <lineage>
        <taxon>Eukaryota</taxon>
        <taxon>Sar</taxon>
        <taxon>Stramenopiles</taxon>
        <taxon>Ochrophyta</taxon>
        <taxon>Bacillariophyta</taxon>
        <taxon>Coscinodiscophyceae</taxon>
        <taxon>Thalassiosirophycidae</taxon>
        <taxon>Thalassiosirales</taxon>
        <taxon>Skeletonemataceae</taxon>
        <taxon>Skeletonema</taxon>
        <taxon>Skeletonema marinoi-dohrnii complex</taxon>
    </lineage>
</organism>
<feature type="transmembrane region" description="Helical" evidence="2">
    <location>
        <begin position="138"/>
        <end position="163"/>
    </location>
</feature>
<gene>
    <name evidence="3" type="ORF">QTG54_008082</name>
</gene>
<feature type="transmembrane region" description="Helical" evidence="2">
    <location>
        <begin position="214"/>
        <end position="233"/>
    </location>
</feature>
<name>A0AAD8Y9N4_9STRA</name>
<dbReference type="AlphaFoldDB" id="A0AAD8Y9N4"/>
<keyword evidence="2" id="KW-0472">Membrane</keyword>
<feature type="transmembrane region" description="Helical" evidence="2">
    <location>
        <begin position="175"/>
        <end position="193"/>
    </location>
</feature>
<keyword evidence="2" id="KW-0812">Transmembrane</keyword>